<dbReference type="InterPro" id="IPR050790">
    <property type="entry name" value="ExbB/TolQ_transport"/>
</dbReference>
<keyword evidence="4 7" id="KW-0812">Transmembrane</keyword>
<dbReference type="Pfam" id="PF01618">
    <property type="entry name" value="MotA_ExbB"/>
    <property type="match status" value="1"/>
</dbReference>
<keyword evidence="6 7" id="KW-0472">Membrane</keyword>
<keyword evidence="3" id="KW-1003">Cell membrane</keyword>
<feature type="transmembrane region" description="Helical" evidence="7">
    <location>
        <begin position="184"/>
        <end position="206"/>
    </location>
</feature>
<dbReference type="GO" id="GO:0017038">
    <property type="term" value="P:protein import"/>
    <property type="evidence" value="ECO:0007669"/>
    <property type="project" value="TreeGrafter"/>
</dbReference>
<reference evidence="9" key="1">
    <citation type="submission" date="2018-06" db="EMBL/GenBank/DDBJ databases">
        <authorList>
            <person name="Zhirakovskaya E."/>
        </authorList>
    </citation>
    <scope>NUCLEOTIDE SEQUENCE</scope>
</reference>
<evidence type="ECO:0000256" key="6">
    <source>
        <dbReference type="ARBA" id="ARBA00023136"/>
    </source>
</evidence>
<comment type="subcellular location">
    <subcellularLocation>
        <location evidence="1">Cell membrane</location>
        <topology evidence="1">Multi-pass membrane protein</topology>
    </subcellularLocation>
</comment>
<evidence type="ECO:0000256" key="3">
    <source>
        <dbReference type="ARBA" id="ARBA00022475"/>
    </source>
</evidence>
<organism evidence="9">
    <name type="scientific">hydrothermal vent metagenome</name>
    <dbReference type="NCBI Taxonomy" id="652676"/>
    <lineage>
        <taxon>unclassified sequences</taxon>
        <taxon>metagenomes</taxon>
        <taxon>ecological metagenomes</taxon>
    </lineage>
</organism>
<accession>A0A3B0RGZ3</accession>
<dbReference type="EMBL" id="UOEA01000056">
    <property type="protein sequence ID" value="VAV83923.1"/>
    <property type="molecule type" value="Genomic_DNA"/>
</dbReference>
<comment type="similarity">
    <text evidence="2">Belongs to the ExbB/TolQ family.</text>
</comment>
<evidence type="ECO:0000256" key="7">
    <source>
        <dbReference type="SAM" id="Phobius"/>
    </source>
</evidence>
<evidence type="ECO:0000256" key="4">
    <source>
        <dbReference type="ARBA" id="ARBA00022692"/>
    </source>
</evidence>
<evidence type="ECO:0000256" key="5">
    <source>
        <dbReference type="ARBA" id="ARBA00022989"/>
    </source>
</evidence>
<sequence length="238" mass="25803">MDSIVAHGRIWDMVAAAGPMVKLVLLLLVFLSVASWAIILYKIILLRKIEKDSSAYYNLFWQKKDLSHMLSVAGKFPSTPMTKLTKGAHDEAAPLIGRLRSGQDGSDGSIVEEGLDYIERVLKKTITMERAAMEKTTAFLATTGSTAPFIGLFGTVWGIMNTFRAIGSQGAANLAVVAPGISEALIATALGLIAAIPAVVGYNYIISRTDRITKEMEAFSSDLTNILEKSLRHASRKQ</sequence>
<feature type="transmembrane region" description="Helical" evidence="7">
    <location>
        <begin position="138"/>
        <end position="160"/>
    </location>
</feature>
<protein>
    <submittedName>
        <fullName evidence="9">Tol-Pal system protein TolQ</fullName>
    </submittedName>
</protein>
<dbReference type="GO" id="GO:0005886">
    <property type="term" value="C:plasma membrane"/>
    <property type="evidence" value="ECO:0007669"/>
    <property type="project" value="UniProtKB-SubCell"/>
</dbReference>
<gene>
    <name evidence="9" type="ORF">MNBD_DELTA01-1584</name>
</gene>
<feature type="domain" description="MotA/TolQ/ExbB proton channel" evidence="8">
    <location>
        <begin position="114"/>
        <end position="217"/>
    </location>
</feature>
<dbReference type="PANTHER" id="PTHR30625:SF3">
    <property type="entry name" value="TOL-PAL SYSTEM PROTEIN TOLQ"/>
    <property type="match status" value="1"/>
</dbReference>
<dbReference type="AlphaFoldDB" id="A0A3B0RGZ3"/>
<evidence type="ECO:0000256" key="1">
    <source>
        <dbReference type="ARBA" id="ARBA00004651"/>
    </source>
</evidence>
<evidence type="ECO:0000256" key="2">
    <source>
        <dbReference type="ARBA" id="ARBA00010442"/>
    </source>
</evidence>
<proteinExistence type="inferred from homology"/>
<dbReference type="InterPro" id="IPR002898">
    <property type="entry name" value="MotA_ExbB_proton_chnl"/>
</dbReference>
<evidence type="ECO:0000313" key="9">
    <source>
        <dbReference type="EMBL" id="VAV83923.1"/>
    </source>
</evidence>
<name>A0A3B0RGZ3_9ZZZZ</name>
<dbReference type="PANTHER" id="PTHR30625">
    <property type="entry name" value="PROTEIN TOLQ"/>
    <property type="match status" value="1"/>
</dbReference>
<evidence type="ECO:0000259" key="8">
    <source>
        <dbReference type="Pfam" id="PF01618"/>
    </source>
</evidence>
<feature type="transmembrane region" description="Helical" evidence="7">
    <location>
        <begin position="20"/>
        <end position="41"/>
    </location>
</feature>
<keyword evidence="5 7" id="KW-1133">Transmembrane helix</keyword>